<dbReference type="InterPro" id="IPR012944">
    <property type="entry name" value="SusD_RagB_dom"/>
</dbReference>
<keyword evidence="5" id="KW-0998">Cell outer membrane</keyword>
<keyword evidence="4" id="KW-0472">Membrane</keyword>
<dbReference type="SUPFAM" id="SSF48452">
    <property type="entry name" value="TPR-like"/>
    <property type="match status" value="1"/>
</dbReference>
<dbReference type="Pfam" id="PF14322">
    <property type="entry name" value="SusD-like_3"/>
    <property type="match status" value="1"/>
</dbReference>
<comment type="caution">
    <text evidence="9">The sequence shown here is derived from an EMBL/GenBank/DDBJ whole genome shotgun (WGS) entry which is preliminary data.</text>
</comment>
<comment type="similarity">
    <text evidence="2">Belongs to the SusD family.</text>
</comment>
<evidence type="ECO:0000256" key="3">
    <source>
        <dbReference type="ARBA" id="ARBA00022729"/>
    </source>
</evidence>
<evidence type="ECO:0000313" key="10">
    <source>
        <dbReference type="Proteomes" id="UP000649799"/>
    </source>
</evidence>
<dbReference type="RefSeq" id="WP_166143795.1">
    <property type="nucleotide sequence ID" value="NZ_JAANYN010000002.1"/>
</dbReference>
<evidence type="ECO:0000313" key="9">
    <source>
        <dbReference type="EMBL" id="NHE56183.1"/>
    </source>
</evidence>
<dbReference type="Proteomes" id="UP000649799">
    <property type="component" value="Unassembled WGS sequence"/>
</dbReference>
<dbReference type="Gene3D" id="1.25.40.390">
    <property type="match status" value="1"/>
</dbReference>
<dbReference type="Pfam" id="PF07980">
    <property type="entry name" value="SusD_RagB"/>
    <property type="match status" value="1"/>
</dbReference>
<keyword evidence="10" id="KW-1185">Reference proteome</keyword>
<evidence type="ECO:0000256" key="4">
    <source>
        <dbReference type="ARBA" id="ARBA00023136"/>
    </source>
</evidence>
<protein>
    <submittedName>
        <fullName evidence="9">RagB/SusD family nutrient uptake outer membrane protein</fullName>
    </submittedName>
</protein>
<reference evidence="9 10" key="1">
    <citation type="submission" date="2020-03" db="EMBL/GenBank/DDBJ databases">
        <title>Cyclobacterium plantarum sp. nov., a marine bacterium isolated from a coastal-marine wetland.</title>
        <authorList>
            <person name="Sanchez-Porro C."/>
            <person name="Ventosa A."/>
            <person name="Amoozegar M."/>
        </authorList>
    </citation>
    <scope>NUCLEOTIDE SEQUENCE [LARGE SCALE GENOMIC DNA]</scope>
    <source>
        <strain evidence="9 10">GBPx2</strain>
    </source>
</reference>
<dbReference type="EMBL" id="JAANYN010000002">
    <property type="protein sequence ID" value="NHE56183.1"/>
    <property type="molecule type" value="Genomic_DNA"/>
</dbReference>
<dbReference type="InterPro" id="IPR033985">
    <property type="entry name" value="SusD-like_N"/>
</dbReference>
<comment type="subcellular location">
    <subcellularLocation>
        <location evidence="1">Cell outer membrane</location>
    </subcellularLocation>
</comment>
<evidence type="ECO:0000256" key="6">
    <source>
        <dbReference type="SAM" id="SignalP"/>
    </source>
</evidence>
<evidence type="ECO:0000256" key="2">
    <source>
        <dbReference type="ARBA" id="ARBA00006275"/>
    </source>
</evidence>
<feature type="domain" description="RagB/SusD" evidence="7">
    <location>
        <begin position="294"/>
        <end position="593"/>
    </location>
</feature>
<name>A0ABX0H5P4_9BACT</name>
<evidence type="ECO:0000256" key="5">
    <source>
        <dbReference type="ARBA" id="ARBA00023237"/>
    </source>
</evidence>
<dbReference type="InterPro" id="IPR011990">
    <property type="entry name" value="TPR-like_helical_dom_sf"/>
</dbReference>
<feature type="domain" description="SusD-like N-terminal" evidence="8">
    <location>
        <begin position="112"/>
        <end position="226"/>
    </location>
</feature>
<sequence length="593" mass="65965">MIFRKNIYKALTPVLLGFLVLMNSCGDVFDLNELPQDLVSADQVFENEAFAEALAADLYALFPFTSFSTPNGGHNFAGPLGHHDLGTQRGGGSTSCRTHGGMNLNADCEGLWNYEYIRDLNFFIENIRASALSEAFKSQMEGEVRVLRAATYFKMQKRYGGVPLVDVVLDPFEEVPEQYLARSTEEALADFIDAELEAAAGLLTENPEQTGRVNRWTAYAYKARANLWSASIAKFGTLADNQLTGIPSSRANEFYEKASAAARQVIDSGNYSLLQGSDPVQTFFSIGVEDSNAETIFERIYNGVEINHAFAHQNQPTPYSEGQGSQMNPTLELVNHFENLDGTFSTPELGPDNLYAEGDGPWTNKDPRLYATVLFEGDLYAGNVVNLYEGIDPTVGGTNPDAIISEVGVSYNGKPSVGNASRRQANQFFPSTGFLLKKLVAEIPFVPDDREAYNWKELRLGEMYLIAAESEFELGNMAGAAMHLNFTRERVGLIPLNAATITRDRVRIERTSELIYEGHRWDDLRRWRTAQDALNGQIVGGVRVIYHDDSGQYYFLPIQGETVQRLFRPEHYYNPITLARIETNGALVENPGY</sequence>
<evidence type="ECO:0000256" key="1">
    <source>
        <dbReference type="ARBA" id="ARBA00004442"/>
    </source>
</evidence>
<proteinExistence type="inferred from homology"/>
<accession>A0ABX0H5P4</accession>
<evidence type="ECO:0000259" key="7">
    <source>
        <dbReference type="Pfam" id="PF07980"/>
    </source>
</evidence>
<keyword evidence="3 6" id="KW-0732">Signal</keyword>
<feature type="chain" id="PRO_5046756936" evidence="6">
    <location>
        <begin position="27"/>
        <end position="593"/>
    </location>
</feature>
<organism evidence="9 10">
    <name type="scientific">Cyclobacterium plantarum</name>
    <dbReference type="NCBI Taxonomy" id="2716263"/>
    <lineage>
        <taxon>Bacteria</taxon>
        <taxon>Pseudomonadati</taxon>
        <taxon>Bacteroidota</taxon>
        <taxon>Cytophagia</taxon>
        <taxon>Cytophagales</taxon>
        <taxon>Cyclobacteriaceae</taxon>
        <taxon>Cyclobacterium</taxon>
    </lineage>
</organism>
<feature type="signal peptide" evidence="6">
    <location>
        <begin position="1"/>
        <end position="26"/>
    </location>
</feature>
<gene>
    <name evidence="9" type="ORF">G9Q97_05065</name>
</gene>
<evidence type="ECO:0000259" key="8">
    <source>
        <dbReference type="Pfam" id="PF14322"/>
    </source>
</evidence>